<name>Q0G1Q2_9HYPH</name>
<evidence type="ECO:0000313" key="2">
    <source>
        <dbReference type="EMBL" id="EAU41029.1"/>
    </source>
</evidence>
<keyword evidence="3" id="KW-1185">Reference proteome</keyword>
<dbReference type="HOGENOM" id="CLU_3099140_0_0_5"/>
<accession>Q0G1Q2</accession>
<organism evidence="2 3">
    <name type="scientific">Fulvimarina pelagi HTCC2506</name>
    <dbReference type="NCBI Taxonomy" id="314231"/>
    <lineage>
        <taxon>Bacteria</taxon>
        <taxon>Pseudomonadati</taxon>
        <taxon>Pseudomonadota</taxon>
        <taxon>Alphaproteobacteria</taxon>
        <taxon>Hyphomicrobiales</taxon>
        <taxon>Aurantimonadaceae</taxon>
        <taxon>Fulvimarina</taxon>
    </lineage>
</organism>
<dbReference type="AlphaFoldDB" id="Q0G1Q2"/>
<dbReference type="Proteomes" id="UP000004310">
    <property type="component" value="Unassembled WGS sequence"/>
</dbReference>
<protein>
    <submittedName>
        <fullName evidence="2">Uncharacterized protein</fullName>
    </submittedName>
</protein>
<evidence type="ECO:0000256" key="1">
    <source>
        <dbReference type="SAM" id="MobiDB-lite"/>
    </source>
</evidence>
<sequence>MIDPDPAPEGTKDQSLLQQCVMPAGCLDQPAKDQLLETDPDDARSGDIDFK</sequence>
<feature type="region of interest" description="Disordered" evidence="1">
    <location>
        <begin position="31"/>
        <end position="51"/>
    </location>
</feature>
<gene>
    <name evidence="2" type="ORF">FP2506_12219</name>
</gene>
<comment type="caution">
    <text evidence="2">The sequence shown here is derived from an EMBL/GenBank/DDBJ whole genome shotgun (WGS) entry which is preliminary data.</text>
</comment>
<evidence type="ECO:0000313" key="3">
    <source>
        <dbReference type="Proteomes" id="UP000004310"/>
    </source>
</evidence>
<dbReference type="EMBL" id="AATP01000004">
    <property type="protein sequence ID" value="EAU41029.1"/>
    <property type="molecule type" value="Genomic_DNA"/>
</dbReference>
<proteinExistence type="predicted"/>
<reference evidence="2 3" key="1">
    <citation type="journal article" date="2010" name="J. Bacteriol.">
        <title>Genome sequence of Fulvimarina pelagi HTCC2506T, a Mn(II)-oxidizing alphaproteobacterium possessing an aerobic anoxygenic photosynthetic gene cluster and Xanthorhodopsin.</title>
        <authorList>
            <person name="Kang I."/>
            <person name="Oh H.M."/>
            <person name="Lim S.I."/>
            <person name="Ferriera S."/>
            <person name="Giovannoni S.J."/>
            <person name="Cho J.C."/>
        </authorList>
    </citation>
    <scope>NUCLEOTIDE SEQUENCE [LARGE SCALE GENOMIC DNA]</scope>
    <source>
        <strain evidence="2 3">HTCC2506</strain>
    </source>
</reference>